<feature type="region of interest" description="Disordered" evidence="1">
    <location>
        <begin position="557"/>
        <end position="578"/>
    </location>
</feature>
<evidence type="ECO:0000313" key="2">
    <source>
        <dbReference type="EMBL" id="KAB5593200.1"/>
    </source>
</evidence>
<evidence type="ECO:0000313" key="3">
    <source>
        <dbReference type="Proteomes" id="UP000383932"/>
    </source>
</evidence>
<accession>A0A5N5QN54</accession>
<dbReference type="OrthoDB" id="3269398at2759"/>
<reference evidence="2 3" key="1">
    <citation type="journal article" date="2019" name="Fungal Biol. Biotechnol.">
        <title>Draft genome sequence of fastidious pathogen Ceratobasidium theobromae, which causes vascular-streak dieback in Theobroma cacao.</title>
        <authorList>
            <person name="Ali S.S."/>
            <person name="Asman A."/>
            <person name="Shao J."/>
            <person name="Firmansyah A.P."/>
            <person name="Susilo A.W."/>
            <person name="Rosmana A."/>
            <person name="McMahon P."/>
            <person name="Junaid M."/>
            <person name="Guest D."/>
            <person name="Kheng T.Y."/>
            <person name="Meinhardt L.W."/>
            <person name="Bailey B.A."/>
        </authorList>
    </citation>
    <scope>NUCLEOTIDE SEQUENCE [LARGE SCALE GENOMIC DNA]</scope>
    <source>
        <strain evidence="2 3">CT2</strain>
    </source>
</reference>
<feature type="compositionally biased region" description="Polar residues" evidence="1">
    <location>
        <begin position="783"/>
        <end position="792"/>
    </location>
</feature>
<dbReference type="Proteomes" id="UP000383932">
    <property type="component" value="Unassembled WGS sequence"/>
</dbReference>
<dbReference type="AlphaFoldDB" id="A0A5N5QN54"/>
<feature type="region of interest" description="Disordered" evidence="1">
    <location>
        <begin position="380"/>
        <end position="415"/>
    </location>
</feature>
<dbReference type="EMBL" id="SSOP01000043">
    <property type="protein sequence ID" value="KAB5593200.1"/>
    <property type="molecule type" value="Genomic_DNA"/>
</dbReference>
<comment type="caution">
    <text evidence="2">The sequence shown here is derived from an EMBL/GenBank/DDBJ whole genome shotgun (WGS) entry which is preliminary data.</text>
</comment>
<proteinExistence type="predicted"/>
<name>A0A5N5QN54_9AGAM</name>
<feature type="region of interest" description="Disordered" evidence="1">
    <location>
        <begin position="60"/>
        <end position="90"/>
    </location>
</feature>
<feature type="compositionally biased region" description="Basic and acidic residues" evidence="1">
    <location>
        <begin position="813"/>
        <end position="824"/>
    </location>
</feature>
<feature type="compositionally biased region" description="Low complexity" evidence="1">
    <location>
        <begin position="384"/>
        <end position="401"/>
    </location>
</feature>
<feature type="compositionally biased region" description="Polar residues" evidence="1">
    <location>
        <begin position="461"/>
        <end position="483"/>
    </location>
</feature>
<gene>
    <name evidence="2" type="ORF">CTheo_3363</name>
</gene>
<feature type="region of interest" description="Disordered" evidence="1">
    <location>
        <begin position="779"/>
        <end position="847"/>
    </location>
</feature>
<feature type="compositionally biased region" description="Low complexity" evidence="1">
    <location>
        <begin position="192"/>
        <end position="221"/>
    </location>
</feature>
<sequence>MDEQRPTFVPHTPPSHHRRLDSFPTDDIDGDSVLDDNGGVGTAPSISLGAFPVFLIQESPGKPVPQFPESPESSYGFQSPPGRTAPTRGGQLLRRVESLFGAEEYLEELDWGCSGLEQQTPTRAPIRVVRTISDDQWDPPHLDSSANRKPSFAKSIGFGRSLFQDDDETLLGHYEVSDGKLGPTALRYSSSTSTSLASPLSDTFSPASTSCSISTNSSRFSPRAPPGESHNDYLESEEFPIEVGGSTSLDLEITPAYEQVVSDIPTTILELKPLPASTGMANTAPINDTTLFVTSPGNTCFTLASTHGATTHKPYDQSDVAPYLSPDSIEVEGHPRLGTVIPSRPLEKQKSYGQLGLFQHPHFPLSQLNELIAASDSNLPDGIRSVSSPSTHTPTPTSPVRVTRRRAFSGTREHPQGIFTNELCVPGRLRSSSVNSSDHHAARIRTEPSSNDLIVQAARSRANSASGTDSHAPSTCGRTLNSSKSKESIGSKFANLPEYAAFLREIVLELWIDQEGFRAIRPRFELHQYTPGQLAPARSTAVKSPPTSPVRSIIRRSVGLSPVTPPRQSRFSRSSPGLKESLSMENIFSPVGSPVRADRPPSSLGQEAIEAPVEPQFLQNWGVAEFTMKRKQSWNFHHGIVDGEPVLRRMTVNGVEDRDYLSREAALSVKSNGTYTVKGTEDRGRFEWKFEYLVEDRRGPSGAVIQGEKTLTPLSFSCAPELLIPEQGKKVTLLHVMKKSVVPRIQPKVDSHGSEPSTPGHASCGSAGRKLEALTKIVRHQSSKSSLTTPKHGSSRRSSSSQTPSCDSASATEHVHEGVDEYGRRRAGSYSSMRPDLRGILGTHLED</sequence>
<feature type="region of interest" description="Disordered" evidence="1">
    <location>
        <begin position="1"/>
        <end position="42"/>
    </location>
</feature>
<feature type="region of interest" description="Disordered" evidence="1">
    <location>
        <begin position="745"/>
        <end position="766"/>
    </location>
</feature>
<feature type="region of interest" description="Disordered" evidence="1">
    <location>
        <begin position="192"/>
        <end position="230"/>
    </location>
</feature>
<keyword evidence="3" id="KW-1185">Reference proteome</keyword>
<organism evidence="2 3">
    <name type="scientific">Ceratobasidium theobromae</name>
    <dbReference type="NCBI Taxonomy" id="1582974"/>
    <lineage>
        <taxon>Eukaryota</taxon>
        <taxon>Fungi</taxon>
        <taxon>Dikarya</taxon>
        <taxon>Basidiomycota</taxon>
        <taxon>Agaricomycotina</taxon>
        <taxon>Agaricomycetes</taxon>
        <taxon>Cantharellales</taxon>
        <taxon>Ceratobasidiaceae</taxon>
        <taxon>Ceratobasidium</taxon>
    </lineage>
</organism>
<feature type="compositionally biased region" description="Low complexity" evidence="1">
    <location>
        <begin position="796"/>
        <end position="810"/>
    </location>
</feature>
<protein>
    <submittedName>
        <fullName evidence="2">Uncharacterized protein</fullName>
    </submittedName>
</protein>
<evidence type="ECO:0000256" key="1">
    <source>
        <dbReference type="SAM" id="MobiDB-lite"/>
    </source>
</evidence>
<feature type="compositionally biased region" description="Acidic residues" evidence="1">
    <location>
        <begin position="24"/>
        <end position="34"/>
    </location>
</feature>
<feature type="region of interest" description="Disordered" evidence="1">
    <location>
        <begin position="461"/>
        <end position="488"/>
    </location>
</feature>
<feature type="compositionally biased region" description="Low complexity" evidence="1">
    <location>
        <begin position="566"/>
        <end position="576"/>
    </location>
</feature>